<reference evidence="8 9" key="1">
    <citation type="submission" date="2013-12" db="EMBL/GenBank/DDBJ databases">
        <authorList>
            <person name="Formusa P.A."/>
            <person name="Habash M."/>
            <person name="Lee H."/>
            <person name="Trevors J.T."/>
        </authorList>
    </citation>
    <scope>NUCLEOTIDE SEQUENCE [LARGE SCALE GENOMIC DNA]</scope>
    <source>
        <strain evidence="8 9">PD30</strain>
    </source>
</reference>
<dbReference type="SUPFAM" id="SSF88946">
    <property type="entry name" value="Sigma2 domain of RNA polymerase sigma factors"/>
    <property type="match status" value="1"/>
</dbReference>
<sequence length="170" mass="19285">MKRFEELIAPHLDAAYNLARWLTGNDSAAHDVVQESALRAFRFLQRFADGNPKAWFLTIVRNESYTWLKASAGHRWVAIGDELPEDYAALSHSQTPELQAIHTENAALIQQALCALPPVFREVIVLKELEDMPYKDIALVVDIPIGTVMSRLARARAMLKLELMKLHDHE</sequence>
<gene>
    <name evidence="8" type="ORF">V466_30635</name>
</gene>
<dbReference type="InterPro" id="IPR007627">
    <property type="entry name" value="RNA_pol_sigma70_r2"/>
</dbReference>
<dbReference type="InterPro" id="IPR013324">
    <property type="entry name" value="RNA_pol_sigma_r3/r4-like"/>
</dbReference>
<dbReference type="Pfam" id="PF08281">
    <property type="entry name" value="Sigma70_r4_2"/>
    <property type="match status" value="1"/>
</dbReference>
<dbReference type="eggNOG" id="COG1595">
    <property type="taxonomic scope" value="Bacteria"/>
</dbReference>
<dbReference type="SUPFAM" id="SSF88659">
    <property type="entry name" value="Sigma3 and sigma4 domains of RNA polymerase sigma factors"/>
    <property type="match status" value="1"/>
</dbReference>
<dbReference type="CDD" id="cd06171">
    <property type="entry name" value="Sigma70_r4"/>
    <property type="match status" value="1"/>
</dbReference>
<dbReference type="InterPro" id="IPR036388">
    <property type="entry name" value="WH-like_DNA-bd_sf"/>
</dbReference>
<dbReference type="AlphaFoldDB" id="A0A059KTV9"/>
<dbReference type="InterPro" id="IPR014284">
    <property type="entry name" value="RNA_pol_sigma-70_dom"/>
</dbReference>
<evidence type="ECO:0000256" key="3">
    <source>
        <dbReference type="ARBA" id="ARBA00023082"/>
    </source>
</evidence>
<dbReference type="GO" id="GO:0003677">
    <property type="term" value="F:DNA binding"/>
    <property type="evidence" value="ECO:0007669"/>
    <property type="project" value="UniProtKB-KW"/>
</dbReference>
<comment type="similarity">
    <text evidence="1">Belongs to the sigma-70 factor family. ECF subfamily.</text>
</comment>
<name>A0A059KTV9_9PSED</name>
<comment type="caution">
    <text evidence="8">The sequence shown here is derived from an EMBL/GenBank/DDBJ whole genome shotgun (WGS) entry which is preliminary data.</text>
</comment>
<evidence type="ECO:0000256" key="5">
    <source>
        <dbReference type="ARBA" id="ARBA00023163"/>
    </source>
</evidence>
<dbReference type="PANTHER" id="PTHR43133">
    <property type="entry name" value="RNA POLYMERASE ECF-TYPE SIGMA FACTO"/>
    <property type="match status" value="1"/>
</dbReference>
<keyword evidence="3" id="KW-0731">Sigma factor</keyword>
<accession>A0A059KTV9</accession>
<dbReference type="Pfam" id="PF04542">
    <property type="entry name" value="Sigma70_r2"/>
    <property type="match status" value="1"/>
</dbReference>
<feature type="domain" description="RNA polymerase sigma factor 70 region 4 type 2" evidence="7">
    <location>
        <begin position="108"/>
        <end position="159"/>
    </location>
</feature>
<dbReference type="Gene3D" id="1.10.1740.10">
    <property type="match status" value="1"/>
</dbReference>
<dbReference type="RefSeq" id="WP_033062054.1">
    <property type="nucleotide sequence ID" value="NZ_AZQQ01000110.1"/>
</dbReference>
<dbReference type="PANTHER" id="PTHR43133:SF8">
    <property type="entry name" value="RNA POLYMERASE SIGMA FACTOR HI_1459-RELATED"/>
    <property type="match status" value="1"/>
</dbReference>
<keyword evidence="5" id="KW-0804">Transcription</keyword>
<dbReference type="NCBIfam" id="TIGR02937">
    <property type="entry name" value="sigma70-ECF"/>
    <property type="match status" value="1"/>
</dbReference>
<dbReference type="InterPro" id="IPR039425">
    <property type="entry name" value="RNA_pol_sigma-70-like"/>
</dbReference>
<proteinExistence type="inferred from homology"/>
<dbReference type="Proteomes" id="UP000026739">
    <property type="component" value="Unassembled WGS sequence"/>
</dbReference>
<dbReference type="Gene3D" id="1.10.10.10">
    <property type="entry name" value="Winged helix-like DNA-binding domain superfamily/Winged helix DNA-binding domain"/>
    <property type="match status" value="1"/>
</dbReference>
<keyword evidence="2" id="KW-0805">Transcription regulation</keyword>
<feature type="domain" description="RNA polymerase sigma-70 region 2" evidence="6">
    <location>
        <begin position="7"/>
        <end position="70"/>
    </location>
</feature>
<dbReference type="InterPro" id="IPR013325">
    <property type="entry name" value="RNA_pol_sigma_r2"/>
</dbReference>
<organism evidence="8 9">
    <name type="scientific">Pseudomonas mandelii PD30</name>
    <dbReference type="NCBI Taxonomy" id="1419583"/>
    <lineage>
        <taxon>Bacteria</taxon>
        <taxon>Pseudomonadati</taxon>
        <taxon>Pseudomonadota</taxon>
        <taxon>Gammaproteobacteria</taxon>
        <taxon>Pseudomonadales</taxon>
        <taxon>Pseudomonadaceae</taxon>
        <taxon>Pseudomonas</taxon>
    </lineage>
</organism>
<dbReference type="GO" id="GO:0006352">
    <property type="term" value="P:DNA-templated transcription initiation"/>
    <property type="evidence" value="ECO:0007669"/>
    <property type="project" value="InterPro"/>
</dbReference>
<dbReference type="GO" id="GO:0016987">
    <property type="term" value="F:sigma factor activity"/>
    <property type="evidence" value="ECO:0007669"/>
    <property type="project" value="UniProtKB-KW"/>
</dbReference>
<evidence type="ECO:0000259" key="6">
    <source>
        <dbReference type="Pfam" id="PF04542"/>
    </source>
</evidence>
<protein>
    <submittedName>
        <fullName evidence="8">RNA polymerase sigma factor</fullName>
    </submittedName>
</protein>
<keyword evidence="4" id="KW-0238">DNA-binding</keyword>
<dbReference type="InterPro" id="IPR013249">
    <property type="entry name" value="RNA_pol_sigma70_r4_t2"/>
</dbReference>
<evidence type="ECO:0000256" key="4">
    <source>
        <dbReference type="ARBA" id="ARBA00023125"/>
    </source>
</evidence>
<evidence type="ECO:0000259" key="7">
    <source>
        <dbReference type="Pfam" id="PF08281"/>
    </source>
</evidence>
<dbReference type="EMBL" id="AZQQ01000110">
    <property type="protein sequence ID" value="KDD65139.1"/>
    <property type="molecule type" value="Genomic_DNA"/>
</dbReference>
<evidence type="ECO:0000313" key="8">
    <source>
        <dbReference type="EMBL" id="KDD65139.1"/>
    </source>
</evidence>
<evidence type="ECO:0000313" key="9">
    <source>
        <dbReference type="Proteomes" id="UP000026739"/>
    </source>
</evidence>
<evidence type="ECO:0000256" key="2">
    <source>
        <dbReference type="ARBA" id="ARBA00023015"/>
    </source>
</evidence>
<evidence type="ECO:0000256" key="1">
    <source>
        <dbReference type="ARBA" id="ARBA00010641"/>
    </source>
</evidence>